<evidence type="ECO:0000313" key="4">
    <source>
        <dbReference type="Proteomes" id="UP000593998"/>
    </source>
</evidence>
<protein>
    <submittedName>
        <fullName evidence="3">DUF2510 domain-containing protein</fullName>
    </submittedName>
</protein>
<feature type="compositionally biased region" description="Basic and acidic residues" evidence="1">
    <location>
        <begin position="1"/>
        <end position="24"/>
    </location>
</feature>
<keyword evidence="2" id="KW-0812">Transmembrane</keyword>
<accession>A0A7L9IWL5</accession>
<feature type="compositionally biased region" description="Basic and acidic residues" evidence="1">
    <location>
        <begin position="42"/>
        <end position="59"/>
    </location>
</feature>
<evidence type="ECO:0000256" key="2">
    <source>
        <dbReference type="SAM" id="Phobius"/>
    </source>
</evidence>
<feature type="transmembrane region" description="Helical" evidence="2">
    <location>
        <begin position="65"/>
        <end position="85"/>
    </location>
</feature>
<reference evidence="3 4" key="1">
    <citation type="submission" date="2020-10" db="EMBL/GenBank/DDBJ databases">
        <title>Janibacter indicus TT2 genome sequence.</title>
        <authorList>
            <person name="Lee K."/>
            <person name="Ganzorig M."/>
        </authorList>
    </citation>
    <scope>NUCLEOTIDE SEQUENCE [LARGE SCALE GENOMIC DNA]</scope>
    <source>
        <strain evidence="3 4">TT2</strain>
    </source>
</reference>
<evidence type="ECO:0000313" key="3">
    <source>
        <dbReference type="EMBL" id="QOK21382.1"/>
    </source>
</evidence>
<keyword evidence="2" id="KW-0472">Membrane</keyword>
<evidence type="ECO:0000256" key="1">
    <source>
        <dbReference type="SAM" id="MobiDB-lite"/>
    </source>
</evidence>
<name>A0A7L9IWL5_9MICO</name>
<proteinExistence type="predicted"/>
<keyword evidence="2" id="KW-1133">Transmembrane helix</keyword>
<dbReference type="EMBL" id="CP062789">
    <property type="protein sequence ID" value="QOK21382.1"/>
    <property type="molecule type" value="Genomic_DNA"/>
</dbReference>
<dbReference type="AlphaFoldDB" id="A0A7L9IWL5"/>
<gene>
    <name evidence="3" type="ORF">IGS73_09330</name>
</gene>
<dbReference type="RefSeq" id="WP_192910250.1">
    <property type="nucleotide sequence ID" value="NZ_CP062789.1"/>
</dbReference>
<organism evidence="3 4">
    <name type="scientific">Janibacter indicus</name>
    <dbReference type="NCBI Taxonomy" id="857417"/>
    <lineage>
        <taxon>Bacteria</taxon>
        <taxon>Bacillati</taxon>
        <taxon>Actinomycetota</taxon>
        <taxon>Actinomycetes</taxon>
        <taxon>Micrococcales</taxon>
        <taxon>Intrasporangiaceae</taxon>
        <taxon>Janibacter</taxon>
    </lineage>
</organism>
<dbReference type="Proteomes" id="UP000593998">
    <property type="component" value="Chromosome"/>
</dbReference>
<sequence>MGERDGGVEEGWYRTKDGRERYWDGDAWTDQYREDDDEPPEPADRSPRDTKPEPAKQESKGASPWTILVFAVAAIVVFACCNGVFSGDDDEPSSGSALTSCRNMVKAQIKNPSTADFAVLDTTITDTSISGEVTAENDFGAEKSLRYHCTISGNTVTDVTVNPL</sequence>
<feature type="region of interest" description="Disordered" evidence="1">
    <location>
        <begin position="1"/>
        <end position="62"/>
    </location>
</feature>